<name>J9C059_9ZZZZ</name>
<protein>
    <submittedName>
        <fullName evidence="1">Uncharacterized protein</fullName>
    </submittedName>
</protein>
<comment type="caution">
    <text evidence="1">The sequence shown here is derived from an EMBL/GenBank/DDBJ whole genome shotgun (WGS) entry which is preliminary data.</text>
</comment>
<organism evidence="1">
    <name type="scientific">gut metagenome</name>
    <dbReference type="NCBI Taxonomy" id="749906"/>
    <lineage>
        <taxon>unclassified sequences</taxon>
        <taxon>metagenomes</taxon>
        <taxon>organismal metagenomes</taxon>
    </lineage>
</organism>
<sequence>MHSNSPLELHCPLHDCIRHSFPYHRFCCHIVSFLHSCSLFPFSCPC</sequence>
<proteinExistence type="predicted"/>
<evidence type="ECO:0000313" key="1">
    <source>
        <dbReference type="EMBL" id="EJW93195.1"/>
    </source>
</evidence>
<reference evidence="1" key="1">
    <citation type="journal article" date="2012" name="PLoS ONE">
        <title>Gene sets for utilization of primary and secondary nutrition supplies in the distal gut of endangered iberian lynx.</title>
        <authorList>
            <person name="Alcaide M."/>
            <person name="Messina E."/>
            <person name="Richter M."/>
            <person name="Bargiela R."/>
            <person name="Peplies J."/>
            <person name="Huws S.A."/>
            <person name="Newbold C.J."/>
            <person name="Golyshin P.N."/>
            <person name="Simon M.A."/>
            <person name="Lopez G."/>
            <person name="Yakimov M.M."/>
            <person name="Ferrer M."/>
        </authorList>
    </citation>
    <scope>NUCLEOTIDE SEQUENCE</scope>
</reference>
<accession>J9C059</accession>
<gene>
    <name evidence="1" type="ORF">EVA_18698</name>
</gene>
<dbReference type="AlphaFoldDB" id="J9C059"/>
<dbReference type="EMBL" id="AMCI01007111">
    <property type="protein sequence ID" value="EJW93195.1"/>
    <property type="molecule type" value="Genomic_DNA"/>
</dbReference>